<keyword evidence="1 4" id="KW-0597">Phosphoprotein</keyword>
<proteinExistence type="predicted"/>
<dbReference type="SUPFAM" id="SSF52172">
    <property type="entry name" value="CheY-like"/>
    <property type="match status" value="1"/>
</dbReference>
<dbReference type="Gene3D" id="6.10.250.690">
    <property type="match status" value="1"/>
</dbReference>
<dbReference type="InterPro" id="IPR011006">
    <property type="entry name" value="CheY-like_superfamily"/>
</dbReference>
<evidence type="ECO:0000256" key="2">
    <source>
        <dbReference type="ARBA" id="ARBA00023012"/>
    </source>
</evidence>
<dbReference type="GO" id="GO:0032993">
    <property type="term" value="C:protein-DNA complex"/>
    <property type="evidence" value="ECO:0007669"/>
    <property type="project" value="TreeGrafter"/>
</dbReference>
<dbReference type="PANTHER" id="PTHR48111:SF40">
    <property type="entry name" value="PHOSPHATE REGULON TRANSCRIPTIONAL REGULATORY PROTEIN PHOB"/>
    <property type="match status" value="1"/>
</dbReference>
<dbReference type="InterPro" id="IPR036388">
    <property type="entry name" value="WH-like_DNA-bd_sf"/>
</dbReference>
<feature type="DNA-binding region" description="OmpR/PhoB-type" evidence="5">
    <location>
        <begin position="127"/>
        <end position="226"/>
    </location>
</feature>
<dbReference type="STRING" id="169427.SAMN05192548_10454"/>
<dbReference type="CDD" id="cd00383">
    <property type="entry name" value="trans_reg_C"/>
    <property type="match status" value="1"/>
</dbReference>
<feature type="domain" description="Response regulatory" evidence="6">
    <location>
        <begin position="2"/>
        <end position="117"/>
    </location>
</feature>
<dbReference type="GO" id="GO:0006355">
    <property type="term" value="P:regulation of DNA-templated transcription"/>
    <property type="evidence" value="ECO:0007669"/>
    <property type="project" value="InterPro"/>
</dbReference>
<accession>A0A1M6WD07</accession>
<keyword evidence="2" id="KW-0902">Two-component regulatory system</keyword>
<dbReference type="Proteomes" id="UP000184395">
    <property type="component" value="Unassembled WGS sequence"/>
</dbReference>
<sequence>MRIAILEDDPEQSEFINAVLTQGGHTCYLFKEGRALIRKMQRETFDLVSLDWNVGDVRGDVALAWIRENYDANLPVLFMTCRARESDIVDALNAGADDYLVKPVPPPILLARVNRLLQRIYRQDAAATTQQFGDYLFEPQAGRVFLSDEQIALSQKEFQLALLLFRNLARPLSRAHILETIWKHSADIPTRTLDTHMSAVRVKLRLRPENGYCIMPIYGYGYRLEKLERAHMTERQGNAGAATG</sequence>
<evidence type="ECO:0000256" key="1">
    <source>
        <dbReference type="ARBA" id="ARBA00022553"/>
    </source>
</evidence>
<gene>
    <name evidence="8" type="ORF">SAMN05192548_10454</name>
</gene>
<evidence type="ECO:0000256" key="5">
    <source>
        <dbReference type="PROSITE-ProRule" id="PRU01091"/>
    </source>
</evidence>
<evidence type="ECO:0000256" key="3">
    <source>
        <dbReference type="ARBA" id="ARBA00023125"/>
    </source>
</evidence>
<dbReference type="Pfam" id="PF00072">
    <property type="entry name" value="Response_reg"/>
    <property type="match status" value="1"/>
</dbReference>
<dbReference type="GO" id="GO:0000156">
    <property type="term" value="F:phosphorelay response regulator activity"/>
    <property type="evidence" value="ECO:0007669"/>
    <property type="project" value="TreeGrafter"/>
</dbReference>
<dbReference type="Gene3D" id="1.10.10.10">
    <property type="entry name" value="Winged helix-like DNA-binding domain superfamily/Winged helix DNA-binding domain"/>
    <property type="match status" value="1"/>
</dbReference>
<dbReference type="GO" id="GO:0005829">
    <property type="term" value="C:cytosol"/>
    <property type="evidence" value="ECO:0007669"/>
    <property type="project" value="TreeGrafter"/>
</dbReference>
<dbReference type="EMBL" id="FRAB01000045">
    <property type="protein sequence ID" value="SHK91466.1"/>
    <property type="molecule type" value="Genomic_DNA"/>
</dbReference>
<dbReference type="AlphaFoldDB" id="A0A1M6WD07"/>
<protein>
    <submittedName>
        <fullName evidence="8">DNA-binding response regulator, OmpR family, contains REC and winged-helix (WHTH) domain</fullName>
    </submittedName>
</protein>
<organism evidence="8 9">
    <name type="scientific">Paraburkholderia terricola</name>
    <dbReference type="NCBI Taxonomy" id="169427"/>
    <lineage>
        <taxon>Bacteria</taxon>
        <taxon>Pseudomonadati</taxon>
        <taxon>Pseudomonadota</taxon>
        <taxon>Betaproteobacteria</taxon>
        <taxon>Burkholderiales</taxon>
        <taxon>Burkholderiaceae</taxon>
        <taxon>Paraburkholderia</taxon>
    </lineage>
</organism>
<dbReference type="InterPro" id="IPR001867">
    <property type="entry name" value="OmpR/PhoB-type_DNA-bd"/>
</dbReference>
<dbReference type="Gene3D" id="3.40.50.2300">
    <property type="match status" value="1"/>
</dbReference>
<dbReference type="PROSITE" id="PS51755">
    <property type="entry name" value="OMPR_PHOB"/>
    <property type="match status" value="1"/>
</dbReference>
<dbReference type="SUPFAM" id="SSF46894">
    <property type="entry name" value="C-terminal effector domain of the bipartite response regulators"/>
    <property type="match status" value="1"/>
</dbReference>
<evidence type="ECO:0000256" key="4">
    <source>
        <dbReference type="PROSITE-ProRule" id="PRU00169"/>
    </source>
</evidence>
<dbReference type="SMART" id="SM00862">
    <property type="entry name" value="Trans_reg_C"/>
    <property type="match status" value="1"/>
</dbReference>
<feature type="domain" description="OmpR/PhoB-type" evidence="7">
    <location>
        <begin position="127"/>
        <end position="226"/>
    </location>
</feature>
<dbReference type="Pfam" id="PF00486">
    <property type="entry name" value="Trans_reg_C"/>
    <property type="match status" value="1"/>
</dbReference>
<dbReference type="RefSeq" id="WP_073431864.1">
    <property type="nucleotide sequence ID" value="NZ_CADFGY010000033.1"/>
</dbReference>
<evidence type="ECO:0000259" key="6">
    <source>
        <dbReference type="PROSITE" id="PS50110"/>
    </source>
</evidence>
<dbReference type="SMART" id="SM00448">
    <property type="entry name" value="REC"/>
    <property type="match status" value="1"/>
</dbReference>
<dbReference type="PROSITE" id="PS50110">
    <property type="entry name" value="RESPONSE_REGULATORY"/>
    <property type="match status" value="1"/>
</dbReference>
<name>A0A1M6WD07_9BURK</name>
<feature type="modified residue" description="4-aspartylphosphate" evidence="4">
    <location>
        <position position="51"/>
    </location>
</feature>
<evidence type="ECO:0000313" key="8">
    <source>
        <dbReference type="EMBL" id="SHK91466.1"/>
    </source>
</evidence>
<keyword evidence="3 5" id="KW-0238">DNA-binding</keyword>
<dbReference type="GO" id="GO:0000976">
    <property type="term" value="F:transcription cis-regulatory region binding"/>
    <property type="evidence" value="ECO:0007669"/>
    <property type="project" value="TreeGrafter"/>
</dbReference>
<dbReference type="InterPro" id="IPR001789">
    <property type="entry name" value="Sig_transdc_resp-reg_receiver"/>
</dbReference>
<dbReference type="InterPro" id="IPR039420">
    <property type="entry name" value="WalR-like"/>
</dbReference>
<dbReference type="OrthoDB" id="9802426at2"/>
<evidence type="ECO:0000313" key="9">
    <source>
        <dbReference type="Proteomes" id="UP000184395"/>
    </source>
</evidence>
<reference evidence="8 9" key="1">
    <citation type="submission" date="2016-11" db="EMBL/GenBank/DDBJ databases">
        <authorList>
            <person name="Jaros S."/>
            <person name="Januszkiewicz K."/>
            <person name="Wedrychowicz H."/>
        </authorList>
    </citation>
    <scope>NUCLEOTIDE SEQUENCE [LARGE SCALE GENOMIC DNA]</scope>
    <source>
        <strain evidence="8 9">LMG 20594</strain>
    </source>
</reference>
<dbReference type="PANTHER" id="PTHR48111">
    <property type="entry name" value="REGULATOR OF RPOS"/>
    <property type="match status" value="1"/>
</dbReference>
<evidence type="ECO:0000259" key="7">
    <source>
        <dbReference type="PROSITE" id="PS51755"/>
    </source>
</evidence>
<dbReference type="InterPro" id="IPR016032">
    <property type="entry name" value="Sig_transdc_resp-reg_C-effctor"/>
</dbReference>